<dbReference type="Proteomes" id="UP000190042">
    <property type="component" value="Unassembled WGS sequence"/>
</dbReference>
<keyword evidence="1" id="KW-0732">Signal</keyword>
<reference evidence="3" key="1">
    <citation type="submission" date="2017-02" db="EMBL/GenBank/DDBJ databases">
        <authorList>
            <person name="Varghese N."/>
            <person name="Submissions S."/>
        </authorList>
    </citation>
    <scope>NUCLEOTIDE SEQUENCE [LARGE SCALE GENOMIC DNA]</scope>
    <source>
        <strain evidence="3">DSM 23966</strain>
    </source>
</reference>
<accession>A0A1T4YRL9</accession>
<evidence type="ECO:0008006" key="4">
    <source>
        <dbReference type="Google" id="ProtNLM"/>
    </source>
</evidence>
<dbReference type="AlphaFoldDB" id="A0A1T4YRL9"/>
<feature type="chain" id="PRO_5038493111" description="Lipoprotein" evidence="1">
    <location>
        <begin position="22"/>
        <end position="227"/>
    </location>
</feature>
<feature type="signal peptide" evidence="1">
    <location>
        <begin position="1"/>
        <end position="21"/>
    </location>
</feature>
<keyword evidence="3" id="KW-1185">Reference proteome</keyword>
<dbReference type="RefSeq" id="WP_078818439.1">
    <property type="nucleotide sequence ID" value="NZ_FUYJ01000008.1"/>
</dbReference>
<evidence type="ECO:0000313" key="3">
    <source>
        <dbReference type="Proteomes" id="UP000190042"/>
    </source>
</evidence>
<evidence type="ECO:0000256" key="1">
    <source>
        <dbReference type="SAM" id="SignalP"/>
    </source>
</evidence>
<name>A0A1T4YRL9_9BACL</name>
<protein>
    <recommendedName>
        <fullName evidence="4">Lipoprotein</fullName>
    </recommendedName>
</protein>
<sequence>MKKGLFLIGVLLLASCSGKPAQMLPSSQSSVIDWVDFVNWNDTTYTANYETNEMDKVWKTERVLGEVTYTLDGHAGANHTSKNGDAAYLPKGTKLYEIKGYDPAFRILANDKIYEVSEAGKAEKVEDFLDIEGKVNRVILQSEEDLSFIGEFSEVHTKEFIDELLLLPYEEAGRTTEGKRVFFGIELTDGSMTRSLYWPETGYINYGTTASERLKEIFEAEMKASNY</sequence>
<organism evidence="2 3">
    <name type="scientific">Sporosarcina newyorkensis</name>
    <dbReference type="NCBI Taxonomy" id="759851"/>
    <lineage>
        <taxon>Bacteria</taxon>
        <taxon>Bacillati</taxon>
        <taxon>Bacillota</taxon>
        <taxon>Bacilli</taxon>
        <taxon>Bacillales</taxon>
        <taxon>Caryophanaceae</taxon>
        <taxon>Sporosarcina</taxon>
    </lineage>
</organism>
<evidence type="ECO:0000313" key="2">
    <source>
        <dbReference type="EMBL" id="SKB04487.1"/>
    </source>
</evidence>
<gene>
    <name evidence="2" type="ORF">SAMN04244570_3425</name>
</gene>
<dbReference type="EMBL" id="FUYJ01000008">
    <property type="protein sequence ID" value="SKB04487.1"/>
    <property type="molecule type" value="Genomic_DNA"/>
</dbReference>
<proteinExistence type="predicted"/>
<dbReference type="PROSITE" id="PS51257">
    <property type="entry name" value="PROKAR_LIPOPROTEIN"/>
    <property type="match status" value="1"/>
</dbReference>